<dbReference type="InterPro" id="IPR042175">
    <property type="entry name" value="Cell/Rod_MreC_2"/>
</dbReference>
<name>A0A0F6TRV0_9GAMM</name>
<dbReference type="InterPro" id="IPR007221">
    <property type="entry name" value="MreC"/>
</dbReference>
<dbReference type="NCBIfam" id="TIGR00219">
    <property type="entry name" value="mreC"/>
    <property type="match status" value="1"/>
</dbReference>
<dbReference type="InterPro" id="IPR042177">
    <property type="entry name" value="Cell/Rod_1"/>
</dbReference>
<dbReference type="PANTHER" id="PTHR34138">
    <property type="entry name" value="CELL SHAPE-DETERMINING PROTEIN MREC"/>
    <property type="match status" value="1"/>
</dbReference>
<dbReference type="Pfam" id="PF04085">
    <property type="entry name" value="MreC"/>
    <property type="match status" value="1"/>
</dbReference>
<gene>
    <name evidence="9" type="ORF">TQ33_1753</name>
</gene>
<keyword evidence="6" id="KW-0175">Coiled coil</keyword>
<feature type="domain" description="Rod shape-determining protein MreC beta-barrel core" evidence="8">
    <location>
        <begin position="111"/>
        <end position="256"/>
    </location>
</feature>
<organism evidence="9 10">
    <name type="scientific">Kangiella geojedonensis</name>
    <dbReference type="NCBI Taxonomy" id="914150"/>
    <lineage>
        <taxon>Bacteria</taxon>
        <taxon>Pseudomonadati</taxon>
        <taxon>Pseudomonadota</taxon>
        <taxon>Gammaproteobacteria</taxon>
        <taxon>Kangiellales</taxon>
        <taxon>Kangiellaceae</taxon>
        <taxon>Kangiella</taxon>
    </lineage>
</organism>
<comment type="function">
    <text evidence="5">Involved in formation and maintenance of cell shape.</text>
</comment>
<proteinExistence type="inferred from homology"/>
<accession>A0A0F6TRV0</accession>
<feature type="compositionally biased region" description="Acidic residues" evidence="7">
    <location>
        <begin position="274"/>
        <end position="289"/>
    </location>
</feature>
<dbReference type="InterPro" id="IPR055342">
    <property type="entry name" value="MreC_beta-barrel_core"/>
</dbReference>
<dbReference type="Gene3D" id="2.40.10.340">
    <property type="entry name" value="Rod shape-determining protein MreC, domain 1"/>
    <property type="match status" value="1"/>
</dbReference>
<evidence type="ECO:0000256" key="6">
    <source>
        <dbReference type="SAM" id="Coils"/>
    </source>
</evidence>
<keyword evidence="10" id="KW-1185">Reference proteome</keyword>
<comment type="similarity">
    <text evidence="1 5">Belongs to the MreC family.</text>
</comment>
<dbReference type="PIRSF" id="PIRSF038471">
    <property type="entry name" value="MreC"/>
    <property type="match status" value="1"/>
</dbReference>
<dbReference type="STRING" id="914150.TQ33_1753"/>
<evidence type="ECO:0000259" key="8">
    <source>
        <dbReference type="Pfam" id="PF04085"/>
    </source>
</evidence>
<evidence type="ECO:0000313" key="10">
    <source>
        <dbReference type="Proteomes" id="UP000034071"/>
    </source>
</evidence>
<evidence type="ECO:0000256" key="1">
    <source>
        <dbReference type="ARBA" id="ARBA00009369"/>
    </source>
</evidence>
<evidence type="ECO:0000256" key="3">
    <source>
        <dbReference type="ARBA" id="ARBA00022960"/>
    </source>
</evidence>
<evidence type="ECO:0000313" key="9">
    <source>
        <dbReference type="EMBL" id="AKE52694.1"/>
    </source>
</evidence>
<reference evidence="9 10" key="1">
    <citation type="submission" date="2015-02" db="EMBL/GenBank/DDBJ databases">
        <title>Complete genome sequence of Kangiella geojedonensis strain YCS-5T.</title>
        <authorList>
            <person name="Kim K.M."/>
        </authorList>
    </citation>
    <scope>NUCLEOTIDE SEQUENCE [LARGE SCALE GENOMIC DNA]</scope>
    <source>
        <strain evidence="9 10">YCS-5</strain>
    </source>
</reference>
<keyword evidence="3 5" id="KW-0133">Cell shape</keyword>
<feature type="region of interest" description="Disordered" evidence="7">
    <location>
        <begin position="264"/>
        <end position="289"/>
    </location>
</feature>
<dbReference type="AlphaFoldDB" id="A0A0F6TRV0"/>
<evidence type="ECO:0000256" key="7">
    <source>
        <dbReference type="SAM" id="MobiDB-lite"/>
    </source>
</evidence>
<dbReference type="PANTHER" id="PTHR34138:SF1">
    <property type="entry name" value="CELL SHAPE-DETERMINING PROTEIN MREC"/>
    <property type="match status" value="1"/>
</dbReference>
<dbReference type="GO" id="GO:0005886">
    <property type="term" value="C:plasma membrane"/>
    <property type="evidence" value="ECO:0007669"/>
    <property type="project" value="TreeGrafter"/>
</dbReference>
<sequence>MQLVLSLILAAILMVLDYRYDYLSSARKGVSTVLAPIYFLANLPNEVASWADSNIVSRNDLLNENRRLKDELLILKAQNQRLIGLESENARLRSLLGSSRTLRGKRVIAEVLNIDSSLFANELLLNKGSIDDVFVGQPVVDAEGIMGQIVEVSTSTSRMILLNDQKHAIPVRVDRNGVRAIAQGNGRTLYLRHLPNTIDIEEGDLLLSSGLGQKFPDGYPVAKVISVIRQSAQPYAEILAEPTANINRANHVLLLWPYHDPQKATKARSSKGEGDDDTADAIEEASDAE</sequence>
<evidence type="ECO:0000256" key="2">
    <source>
        <dbReference type="ARBA" id="ARBA00013855"/>
    </source>
</evidence>
<dbReference type="HOGENOM" id="CLU_042663_2_0_6"/>
<dbReference type="KEGG" id="kge:TQ33_1753"/>
<evidence type="ECO:0000256" key="4">
    <source>
        <dbReference type="ARBA" id="ARBA00032089"/>
    </source>
</evidence>
<protein>
    <recommendedName>
        <fullName evidence="2 5">Cell shape-determining protein MreC</fullName>
    </recommendedName>
    <alternativeName>
        <fullName evidence="4 5">Cell shape protein MreC</fullName>
    </alternativeName>
</protein>
<dbReference type="GO" id="GO:0008360">
    <property type="term" value="P:regulation of cell shape"/>
    <property type="evidence" value="ECO:0007669"/>
    <property type="project" value="UniProtKB-KW"/>
</dbReference>
<feature type="coiled-coil region" evidence="6">
    <location>
        <begin position="58"/>
        <end position="95"/>
    </location>
</feature>
<dbReference type="Gene3D" id="2.40.10.350">
    <property type="entry name" value="Rod shape-determining protein MreC, domain 2"/>
    <property type="match status" value="1"/>
</dbReference>
<dbReference type="PATRIC" id="fig|914150.5.peg.1777"/>
<dbReference type="Proteomes" id="UP000034071">
    <property type="component" value="Chromosome"/>
</dbReference>
<dbReference type="EMBL" id="CP010975">
    <property type="protein sequence ID" value="AKE52694.1"/>
    <property type="molecule type" value="Genomic_DNA"/>
</dbReference>
<evidence type="ECO:0000256" key="5">
    <source>
        <dbReference type="PIRNR" id="PIRNR038471"/>
    </source>
</evidence>